<proteinExistence type="predicted"/>
<evidence type="ECO:0000256" key="2">
    <source>
        <dbReference type="ARBA" id="ARBA00022884"/>
    </source>
</evidence>
<dbReference type="PANTHER" id="PTHR23236">
    <property type="entry name" value="EUKARYOTIC TRANSLATION INITIATION FACTOR 4B/4H"/>
    <property type="match status" value="1"/>
</dbReference>
<dbReference type="PANTHER" id="PTHR23236:SF119">
    <property type="entry name" value="NUCLEAR RNA-BINDING PROTEIN SART-3"/>
    <property type="match status" value="1"/>
</dbReference>
<evidence type="ECO:0000256" key="1">
    <source>
        <dbReference type="ARBA" id="ARBA00022737"/>
    </source>
</evidence>
<name>A0A8T1Z515_9BRAS</name>
<keyword evidence="1" id="KW-0677">Repeat</keyword>
<dbReference type="GO" id="GO:0003723">
    <property type="term" value="F:RNA binding"/>
    <property type="evidence" value="ECO:0007669"/>
    <property type="project" value="UniProtKB-UniRule"/>
</dbReference>
<evidence type="ECO:0000313" key="7">
    <source>
        <dbReference type="Proteomes" id="UP000694240"/>
    </source>
</evidence>
<keyword evidence="7" id="KW-1185">Reference proteome</keyword>
<gene>
    <name evidence="6" type="ORF">ISN45_Aa06g040320</name>
</gene>
<feature type="region of interest" description="Disordered" evidence="4">
    <location>
        <begin position="1"/>
        <end position="74"/>
    </location>
</feature>
<dbReference type="EMBL" id="JAEFBK010000011">
    <property type="protein sequence ID" value="KAG7553516.1"/>
    <property type="molecule type" value="Genomic_DNA"/>
</dbReference>
<feature type="domain" description="RRM" evidence="5">
    <location>
        <begin position="148"/>
        <end position="217"/>
    </location>
</feature>
<comment type="caution">
    <text evidence="6">The sequence shown here is derived from an EMBL/GenBank/DDBJ whole genome shotgun (WGS) entry which is preliminary data.</text>
</comment>
<sequence length="261" mass="30098">MGKVGRRLKRRSTSTDVESADHKSTKHLQITERELQNSETDVNPGKRKKKSESKRIDEDDLEPKKTSEKKEMKKLRKSFKEMTETLKNLQDFFMSKADLPGISLKELFLSMGPDTSSKEEEPLEITKEELAACGCNYKTEDSDGNNKYSVFVRGLDTSLPRDDIKNALRKHFESCGCEVTRVYVPIECLTGAPLGFAFIDVDDEQKALELGGGYMGRCWFYVMMATNQPEYHEFPNFTGCNYCGTFRMQRRAKRFLSRRRY</sequence>
<dbReference type="InterPro" id="IPR000504">
    <property type="entry name" value="RRM_dom"/>
</dbReference>
<feature type="compositionally biased region" description="Basic and acidic residues" evidence="4">
    <location>
        <begin position="19"/>
        <end position="36"/>
    </location>
</feature>
<evidence type="ECO:0000259" key="5">
    <source>
        <dbReference type="PROSITE" id="PS50102"/>
    </source>
</evidence>
<dbReference type="Proteomes" id="UP000694240">
    <property type="component" value="Chromosome 11"/>
</dbReference>
<reference evidence="6 7" key="1">
    <citation type="submission" date="2020-12" db="EMBL/GenBank/DDBJ databases">
        <title>Concerted genomic and epigenomic changes stabilize Arabidopsis allopolyploids.</title>
        <authorList>
            <person name="Chen Z."/>
        </authorList>
    </citation>
    <scope>NUCLEOTIDE SEQUENCE [LARGE SCALE GENOMIC DNA]</scope>
    <source>
        <strain evidence="6">Allo738</strain>
        <tissue evidence="6">Leaf</tissue>
    </source>
</reference>
<organism evidence="6 7">
    <name type="scientific">Arabidopsis thaliana x Arabidopsis arenosa</name>
    <dbReference type="NCBI Taxonomy" id="1240361"/>
    <lineage>
        <taxon>Eukaryota</taxon>
        <taxon>Viridiplantae</taxon>
        <taxon>Streptophyta</taxon>
        <taxon>Embryophyta</taxon>
        <taxon>Tracheophyta</taxon>
        <taxon>Spermatophyta</taxon>
        <taxon>Magnoliopsida</taxon>
        <taxon>eudicotyledons</taxon>
        <taxon>Gunneridae</taxon>
        <taxon>Pentapetalae</taxon>
        <taxon>rosids</taxon>
        <taxon>malvids</taxon>
        <taxon>Brassicales</taxon>
        <taxon>Brassicaceae</taxon>
        <taxon>Camelineae</taxon>
        <taxon>Arabidopsis</taxon>
    </lineage>
</organism>
<evidence type="ECO:0000313" key="6">
    <source>
        <dbReference type="EMBL" id="KAG7553516.1"/>
    </source>
</evidence>
<feature type="compositionally biased region" description="Basic residues" evidence="4">
    <location>
        <begin position="1"/>
        <end position="12"/>
    </location>
</feature>
<feature type="compositionally biased region" description="Basic and acidic residues" evidence="4">
    <location>
        <begin position="53"/>
        <end position="71"/>
    </location>
</feature>
<evidence type="ECO:0000256" key="4">
    <source>
        <dbReference type="SAM" id="MobiDB-lite"/>
    </source>
</evidence>
<dbReference type="AlphaFoldDB" id="A0A8T1Z515"/>
<keyword evidence="2 3" id="KW-0694">RNA-binding</keyword>
<dbReference type="PROSITE" id="PS50102">
    <property type="entry name" value="RRM"/>
    <property type="match status" value="1"/>
</dbReference>
<evidence type="ECO:0000256" key="3">
    <source>
        <dbReference type="PROSITE-ProRule" id="PRU00176"/>
    </source>
</evidence>
<protein>
    <submittedName>
        <fullName evidence="6">RNA-binding domain superfamily</fullName>
    </submittedName>
</protein>
<accession>A0A8T1Z515</accession>